<evidence type="ECO:0000313" key="4">
    <source>
        <dbReference type="Proteomes" id="UP000063964"/>
    </source>
</evidence>
<sequence length="90" mass="10061">MTAWFIYIIRCADGSLYTGITTDVSRRFAEHARSGPRAARYLRGRGPLTLVFWAPAGSRSAALSLERRIKSLPRKHKLALSQGRFSLPAE</sequence>
<reference evidence="4" key="1">
    <citation type="submission" date="2016-02" db="EMBL/GenBank/DDBJ databases">
        <authorList>
            <person name="Holder M.E."/>
            <person name="Ajami N.J."/>
            <person name="Petrosino J.F."/>
        </authorList>
    </citation>
    <scope>NUCLEOTIDE SEQUENCE [LARGE SCALE GENOMIC DNA]</scope>
    <source>
        <strain evidence="4">DSM 12838</strain>
    </source>
</reference>
<evidence type="ECO:0000313" key="3">
    <source>
        <dbReference type="EMBL" id="AMD93895.1"/>
    </source>
</evidence>
<dbReference type="OrthoDB" id="287318at2"/>
<dbReference type="Gene3D" id="3.40.1440.10">
    <property type="entry name" value="GIY-YIG endonuclease"/>
    <property type="match status" value="1"/>
</dbReference>
<evidence type="ECO:0000256" key="1">
    <source>
        <dbReference type="ARBA" id="ARBA00007435"/>
    </source>
</evidence>
<dbReference type="AlphaFoldDB" id="A0A0X8JS56"/>
<dbReference type="PROSITE" id="PS50164">
    <property type="entry name" value="GIY_YIG"/>
    <property type="match status" value="1"/>
</dbReference>
<evidence type="ECO:0000259" key="2">
    <source>
        <dbReference type="PROSITE" id="PS50164"/>
    </source>
</evidence>
<dbReference type="InterPro" id="IPR035901">
    <property type="entry name" value="GIY-YIG_endonuc_sf"/>
</dbReference>
<protein>
    <recommendedName>
        <fullName evidence="2">GIY-YIG domain-containing protein</fullName>
    </recommendedName>
</protein>
<feature type="domain" description="GIY-YIG" evidence="2">
    <location>
        <begin position="2"/>
        <end position="79"/>
    </location>
</feature>
<dbReference type="CDD" id="cd10456">
    <property type="entry name" value="GIY-YIG_UPF0213"/>
    <property type="match status" value="1"/>
</dbReference>
<dbReference type="EMBL" id="CP014230">
    <property type="protein sequence ID" value="AMD93895.1"/>
    <property type="molecule type" value="Genomic_DNA"/>
</dbReference>
<proteinExistence type="inferred from homology"/>
<dbReference type="InterPro" id="IPR050190">
    <property type="entry name" value="UPF0213_domain"/>
</dbReference>
<dbReference type="RefSeq" id="WP_066608313.1">
    <property type="nucleotide sequence ID" value="NZ_CP014230.1"/>
</dbReference>
<dbReference type="STRING" id="888061.AXF15_12825"/>
<gene>
    <name evidence="3" type="ORF">AXF15_12825</name>
</gene>
<dbReference type="Pfam" id="PF01541">
    <property type="entry name" value="GIY-YIG"/>
    <property type="match status" value="1"/>
</dbReference>
<dbReference type="PANTHER" id="PTHR34477:SF1">
    <property type="entry name" value="UPF0213 PROTEIN YHBQ"/>
    <property type="match status" value="1"/>
</dbReference>
<accession>A0A0X8JS56</accession>
<dbReference type="SUPFAM" id="SSF82771">
    <property type="entry name" value="GIY-YIG endonuclease"/>
    <property type="match status" value="1"/>
</dbReference>
<keyword evidence="4" id="KW-1185">Reference proteome</keyword>
<dbReference type="InterPro" id="IPR000305">
    <property type="entry name" value="GIY-YIG_endonuc"/>
</dbReference>
<dbReference type="PANTHER" id="PTHR34477">
    <property type="entry name" value="UPF0213 PROTEIN YHBQ"/>
    <property type="match status" value="1"/>
</dbReference>
<dbReference type="KEGG" id="doa:AXF15_12825"/>
<comment type="similarity">
    <text evidence="1">Belongs to the UPF0213 family.</text>
</comment>
<organism evidence="3 4">
    <name type="scientific">Desulfomicrobium orale DSM 12838</name>
    <dbReference type="NCBI Taxonomy" id="888061"/>
    <lineage>
        <taxon>Bacteria</taxon>
        <taxon>Pseudomonadati</taxon>
        <taxon>Thermodesulfobacteriota</taxon>
        <taxon>Desulfovibrionia</taxon>
        <taxon>Desulfovibrionales</taxon>
        <taxon>Desulfomicrobiaceae</taxon>
        <taxon>Desulfomicrobium</taxon>
    </lineage>
</organism>
<dbReference type="Proteomes" id="UP000063964">
    <property type="component" value="Chromosome"/>
</dbReference>
<name>A0A0X8JS56_9BACT</name>